<proteinExistence type="predicted"/>
<feature type="region of interest" description="Disordered" evidence="1">
    <location>
        <begin position="242"/>
        <end position="598"/>
    </location>
</feature>
<keyword evidence="3" id="KW-1185">Reference proteome</keyword>
<feature type="region of interest" description="Disordered" evidence="1">
    <location>
        <begin position="164"/>
        <end position="198"/>
    </location>
</feature>
<gene>
    <name evidence="2" type="ORF">OKJ48_18400</name>
</gene>
<dbReference type="RefSeq" id="WP_324769674.1">
    <property type="nucleotide sequence ID" value="NZ_BAAATS010000019.1"/>
</dbReference>
<feature type="compositionally biased region" description="Low complexity" evidence="1">
    <location>
        <begin position="436"/>
        <end position="454"/>
    </location>
</feature>
<evidence type="ECO:0000256" key="1">
    <source>
        <dbReference type="SAM" id="MobiDB-lite"/>
    </source>
</evidence>
<feature type="compositionally biased region" description="Basic and acidic residues" evidence="1">
    <location>
        <begin position="581"/>
        <end position="591"/>
    </location>
</feature>
<organism evidence="2 3">
    <name type="scientific">Streptomyces kunmingensis</name>
    <dbReference type="NCBI Taxonomy" id="68225"/>
    <lineage>
        <taxon>Bacteria</taxon>
        <taxon>Bacillati</taxon>
        <taxon>Actinomycetota</taxon>
        <taxon>Actinomycetes</taxon>
        <taxon>Kitasatosporales</taxon>
        <taxon>Streptomycetaceae</taxon>
        <taxon>Streptomyces</taxon>
    </lineage>
</organism>
<feature type="compositionally biased region" description="Polar residues" evidence="1">
    <location>
        <begin position="1"/>
        <end position="16"/>
    </location>
</feature>
<dbReference type="Gene3D" id="1.20.1260.20">
    <property type="entry name" value="PPE superfamily"/>
    <property type="match status" value="1"/>
</dbReference>
<dbReference type="InterPro" id="IPR038332">
    <property type="entry name" value="PPE_sf"/>
</dbReference>
<feature type="compositionally biased region" description="Low complexity" evidence="1">
    <location>
        <begin position="380"/>
        <end position="392"/>
    </location>
</feature>
<evidence type="ECO:0000313" key="3">
    <source>
        <dbReference type="Proteomes" id="UP001352223"/>
    </source>
</evidence>
<feature type="region of interest" description="Disordered" evidence="1">
    <location>
        <begin position="1"/>
        <end position="38"/>
    </location>
</feature>
<feature type="compositionally biased region" description="Gly residues" evidence="1">
    <location>
        <begin position="535"/>
        <end position="554"/>
    </location>
</feature>
<name>A0ABU6CDI3_9ACTN</name>
<protein>
    <recommendedName>
        <fullName evidence="4">PPE family domain-containing protein</fullName>
    </recommendedName>
</protein>
<feature type="compositionally biased region" description="Basic and acidic residues" evidence="1">
    <location>
        <begin position="171"/>
        <end position="185"/>
    </location>
</feature>
<dbReference type="EMBL" id="JAOZYB010000131">
    <property type="protein sequence ID" value="MEB3962207.1"/>
    <property type="molecule type" value="Genomic_DNA"/>
</dbReference>
<evidence type="ECO:0000313" key="2">
    <source>
        <dbReference type="EMBL" id="MEB3962207.1"/>
    </source>
</evidence>
<accession>A0ABU6CDI3</accession>
<reference evidence="2 3" key="1">
    <citation type="submission" date="2022-10" db="EMBL/GenBank/DDBJ databases">
        <authorList>
            <person name="Xie J."/>
            <person name="Shen N."/>
        </authorList>
    </citation>
    <scope>NUCLEOTIDE SEQUENCE [LARGE SCALE GENOMIC DNA]</scope>
    <source>
        <strain evidence="2 3">DSM 41681</strain>
    </source>
</reference>
<feature type="compositionally biased region" description="Polar residues" evidence="1">
    <location>
        <begin position="356"/>
        <end position="365"/>
    </location>
</feature>
<feature type="compositionally biased region" description="Low complexity" evidence="1">
    <location>
        <begin position="487"/>
        <end position="502"/>
    </location>
</feature>
<dbReference type="Proteomes" id="UP001352223">
    <property type="component" value="Unassembled WGS sequence"/>
</dbReference>
<comment type="caution">
    <text evidence="2">The sequence shown here is derived from an EMBL/GenBank/DDBJ whole genome shotgun (WGS) entry which is preliminary data.</text>
</comment>
<feature type="compositionally biased region" description="Polar residues" evidence="1">
    <location>
        <begin position="460"/>
        <end position="470"/>
    </location>
</feature>
<evidence type="ECO:0008006" key="4">
    <source>
        <dbReference type="Google" id="ProtNLM"/>
    </source>
</evidence>
<sequence>MSGDKQQSTSGASQEPQGLPTVEDLGSPEDLTSGQVAMTNVVQTVNNVMRGAFGAKPGRAYQYGDKASNYEEQDLNTMLDLLEGTKPSHLEEAGHALWRASKAINDAAEELRQNITHASEDWKGQAGTSFETWGKALAGTTEQLASYAELAGVQVSAAAGGLSSVKNSMPKQRDARSPLEQKRPEAFITPEQTESNPDYVEAKRVEKDRQEAINQINRLASFYSVSAQGLNQLQKQEPTFEAMPNVGVPKPQGERSVTPGGDDGGSGSSSGHAAEVASPRQTAITEHTPGHVAASDVKDVPGSVTRPGPAVGTNIDSVGTLPPPTTDMPATTVPSATGPGGGNTNTTTPFAPGYTNPGSPRSASTAFGPGGSKTPSVNQGRTGSTSGTSSPGRGTGNGPMGRGTSTDQSGSRGGTSGGRSPATGRGISGGTPRASGPAAGRTGETGTTGANRNGVVGGRPTSNTGSTGKNGQRVPRGTVVGGETPAGSRTGTGRVGQRGVLGAPSSEAAIAKSASGGRRVQGASEAVTGKPTGRNGAGRTGRGGFTSGGSGLVRGPGRNQKPGEPEETEGTQRPDYLVEDEQTHLPDDPRRNQPPVIN</sequence>